<dbReference type="RefSeq" id="WP_069207832.1">
    <property type="nucleotide sequence ID" value="NZ_CP014169.1"/>
</dbReference>
<feature type="region of interest" description="Disordered" evidence="1">
    <location>
        <begin position="62"/>
        <end position="82"/>
    </location>
</feature>
<sequence length="360" mass="38474">MTSQEDPLPPGGQLRDEAADWFATMRGPEAGARREEFEAWLARGALHRSAYNRIAETFSIGKGLRAGDPPGDGEPEAIPNEATKDRRRILIAFVATATIAGVLSLSITQRHEHSADSMAVGRQPVVARSAPTQLSTRVGEIRTFALQDGSSVTLDTDSLLAVAFTGQERGLRLIRGRGRFSVAHAAQPFVVRAGGGSVTARGTLFDVGLTSDDKVHVHLLRGVVEVVVPTPARSGSPATRVKRLVPGEEISFGPPSLPEQAAPAAAADADNWPQNVRDFDHIRLADLVVEANRYSTMPIILSTTDLADLRISGTFRLTDTHTLADNLAVMLRLSVTQTADSITLARSCGADTTKNCRTSS</sequence>
<geneLocation type="plasmid" evidence="5"/>
<dbReference type="InterPro" id="IPR012373">
    <property type="entry name" value="Ferrdict_sens_TM"/>
</dbReference>
<dbReference type="InterPro" id="IPR006860">
    <property type="entry name" value="FecR"/>
</dbReference>
<protein>
    <recommendedName>
        <fullName evidence="6">FecR protein domain-containing protein</fullName>
    </recommendedName>
</protein>
<accession>A0A1B3ZIL8</accession>
<dbReference type="Pfam" id="PF04773">
    <property type="entry name" value="FecR"/>
    <property type="match status" value="1"/>
</dbReference>
<evidence type="ECO:0000256" key="1">
    <source>
        <dbReference type="SAM" id="MobiDB-lite"/>
    </source>
</evidence>
<dbReference type="KEGG" id="span:AWL63_24270"/>
<reference evidence="4 5" key="1">
    <citation type="submission" date="2016-01" db="EMBL/GenBank/DDBJ databases">
        <title>Complete genome and mega plasmid sequence of Sphingomonas panacis DCY99 elicits systemic resistance in rice to Xanthomonas oryzae.</title>
        <authorList>
            <person name="Kim Y.J."/>
            <person name="Yang D.C."/>
            <person name="Sing P."/>
        </authorList>
    </citation>
    <scope>NUCLEOTIDE SEQUENCE [LARGE SCALE GENOMIC DNA]</scope>
    <source>
        <strain evidence="4 5">DCY99</strain>
        <plasmid evidence="5">Plasmid</plasmid>
    </source>
</reference>
<dbReference type="OrthoDB" id="7492241at2"/>
<evidence type="ECO:0008006" key="6">
    <source>
        <dbReference type="Google" id="ProtNLM"/>
    </source>
</evidence>
<dbReference type="PANTHER" id="PTHR30273">
    <property type="entry name" value="PERIPLASMIC SIGNAL SENSOR AND SIGMA FACTOR ACTIVATOR FECR-RELATED"/>
    <property type="match status" value="1"/>
</dbReference>
<keyword evidence="5" id="KW-1185">Reference proteome</keyword>
<dbReference type="EMBL" id="CP014169">
    <property type="protein sequence ID" value="AOH87269.1"/>
    <property type="molecule type" value="Genomic_DNA"/>
</dbReference>
<gene>
    <name evidence="4" type="ORF">AWL63_24270</name>
</gene>
<dbReference type="PANTHER" id="PTHR30273:SF2">
    <property type="entry name" value="PROTEIN FECR"/>
    <property type="match status" value="1"/>
</dbReference>
<dbReference type="AlphaFoldDB" id="A0A1B3ZIL8"/>
<proteinExistence type="predicted"/>
<evidence type="ECO:0000313" key="4">
    <source>
        <dbReference type="EMBL" id="AOH87269.1"/>
    </source>
</evidence>
<dbReference type="InterPro" id="IPR032623">
    <property type="entry name" value="FecR_N"/>
</dbReference>
<evidence type="ECO:0000259" key="3">
    <source>
        <dbReference type="Pfam" id="PF16220"/>
    </source>
</evidence>
<evidence type="ECO:0000313" key="5">
    <source>
        <dbReference type="Proteomes" id="UP000094256"/>
    </source>
</evidence>
<dbReference type="PIRSF" id="PIRSF018266">
    <property type="entry name" value="FecR"/>
    <property type="match status" value="1"/>
</dbReference>
<dbReference type="Pfam" id="PF16220">
    <property type="entry name" value="DUF4880"/>
    <property type="match status" value="1"/>
</dbReference>
<dbReference type="Proteomes" id="UP000094256">
    <property type="component" value="Plasmid unnamed"/>
</dbReference>
<organism evidence="4 5">
    <name type="scientific">Sphingomonas panacis</name>
    <dbReference type="NCBI Taxonomy" id="1560345"/>
    <lineage>
        <taxon>Bacteria</taxon>
        <taxon>Pseudomonadati</taxon>
        <taxon>Pseudomonadota</taxon>
        <taxon>Alphaproteobacteria</taxon>
        <taxon>Sphingomonadales</taxon>
        <taxon>Sphingomonadaceae</taxon>
        <taxon>Sphingomonas</taxon>
    </lineage>
</organism>
<dbReference type="Gene3D" id="2.60.120.1440">
    <property type="match status" value="1"/>
</dbReference>
<dbReference type="GO" id="GO:0016989">
    <property type="term" value="F:sigma factor antagonist activity"/>
    <property type="evidence" value="ECO:0007669"/>
    <property type="project" value="TreeGrafter"/>
</dbReference>
<name>A0A1B3ZIL8_9SPHN</name>
<feature type="domain" description="FecR N-terminal" evidence="3">
    <location>
        <begin position="16"/>
        <end position="55"/>
    </location>
</feature>
<keyword evidence="4" id="KW-0614">Plasmid</keyword>
<feature type="domain" description="FecR protein" evidence="2">
    <location>
        <begin position="133"/>
        <end position="225"/>
    </location>
</feature>
<evidence type="ECO:0000259" key="2">
    <source>
        <dbReference type="Pfam" id="PF04773"/>
    </source>
</evidence>